<organism evidence="1 2">
    <name type="scientific">Canavalia gladiata</name>
    <name type="common">Sword bean</name>
    <name type="synonym">Dolichos gladiatus</name>
    <dbReference type="NCBI Taxonomy" id="3824"/>
    <lineage>
        <taxon>Eukaryota</taxon>
        <taxon>Viridiplantae</taxon>
        <taxon>Streptophyta</taxon>
        <taxon>Embryophyta</taxon>
        <taxon>Tracheophyta</taxon>
        <taxon>Spermatophyta</taxon>
        <taxon>Magnoliopsida</taxon>
        <taxon>eudicotyledons</taxon>
        <taxon>Gunneridae</taxon>
        <taxon>Pentapetalae</taxon>
        <taxon>rosids</taxon>
        <taxon>fabids</taxon>
        <taxon>Fabales</taxon>
        <taxon>Fabaceae</taxon>
        <taxon>Papilionoideae</taxon>
        <taxon>50 kb inversion clade</taxon>
        <taxon>NPAAA clade</taxon>
        <taxon>indigoferoid/millettioid clade</taxon>
        <taxon>Phaseoleae</taxon>
        <taxon>Canavalia</taxon>
    </lineage>
</organism>
<reference evidence="1 2" key="1">
    <citation type="submission" date="2024-01" db="EMBL/GenBank/DDBJ databases">
        <title>The genomes of 5 underutilized Papilionoideae crops provide insights into root nodulation and disease resistanc.</title>
        <authorList>
            <person name="Jiang F."/>
        </authorList>
    </citation>
    <scope>NUCLEOTIDE SEQUENCE [LARGE SCALE GENOMIC DNA]</scope>
    <source>
        <strain evidence="1">LVBAO_FW01</strain>
        <tissue evidence="1">Leaves</tissue>
    </source>
</reference>
<name>A0AAN9JSH8_CANGL</name>
<sequence length="199" mass="22565">MKLILEARASERLGFAAAGGGKGRVRARTDKRVIETVSEIFNEQERPRFGERSWVLRREKLDASDPRLSRFSQFGKRFKGEEGARRVVGGSLSHSSSSLHHLPSFSTFLLASLATFLYLPPYFDCLLCCLTHCFFSLPPCNHCLFSPPFCTLAPLVLPLKLRLKLLQTELLKLRRKRKNAVEEQTRVLGEENSQFHSSA</sequence>
<dbReference type="AlphaFoldDB" id="A0AAN9JSH8"/>
<keyword evidence="2" id="KW-1185">Reference proteome</keyword>
<protein>
    <submittedName>
        <fullName evidence="1">Uncharacterized protein</fullName>
    </submittedName>
</protein>
<gene>
    <name evidence="1" type="ORF">VNO77_42566</name>
</gene>
<comment type="caution">
    <text evidence="1">The sequence shown here is derived from an EMBL/GenBank/DDBJ whole genome shotgun (WGS) entry which is preliminary data.</text>
</comment>
<dbReference type="EMBL" id="JAYMYQ010000011">
    <property type="protein sequence ID" value="KAK7304680.1"/>
    <property type="molecule type" value="Genomic_DNA"/>
</dbReference>
<evidence type="ECO:0000313" key="1">
    <source>
        <dbReference type="EMBL" id="KAK7304680.1"/>
    </source>
</evidence>
<proteinExistence type="predicted"/>
<accession>A0AAN9JSH8</accession>
<dbReference type="Proteomes" id="UP001367508">
    <property type="component" value="Unassembled WGS sequence"/>
</dbReference>
<evidence type="ECO:0000313" key="2">
    <source>
        <dbReference type="Proteomes" id="UP001367508"/>
    </source>
</evidence>